<evidence type="ECO:0000313" key="2">
    <source>
        <dbReference type="Proteomes" id="UP000312702"/>
    </source>
</evidence>
<name>A0ABX5VUS8_9PROT</name>
<organism evidence="1 2">
    <name type="scientific">Candidatus Methylopumilus universalis</name>
    <dbReference type="NCBI Taxonomy" id="2588536"/>
    <lineage>
        <taxon>Bacteria</taxon>
        <taxon>Pseudomonadati</taxon>
        <taxon>Pseudomonadota</taxon>
        <taxon>Betaproteobacteria</taxon>
        <taxon>Nitrosomonadales</taxon>
        <taxon>Methylophilaceae</taxon>
        <taxon>Candidatus Methylopumilus</taxon>
    </lineage>
</organism>
<keyword evidence="2" id="KW-1185">Reference proteome</keyword>
<dbReference type="SUPFAM" id="SSF53448">
    <property type="entry name" value="Nucleotide-diphospho-sugar transferases"/>
    <property type="match status" value="1"/>
</dbReference>
<sequence length="225" mass="26457">MVDRINIVVGFDQREAIAYHVFTQSIIEKASLPISLMPLAVNSLSEYSEKHTDRSNDFVYSRFLTPYLNHFQDWAIFADGDMVCQADIAELWNLRDESKAILVVKHDYQTKTHRKYLGNINENYPRKNWSSLILWNCKHPKHKILTPDFIEHQSGKFLHRFAWLEGNDIGELPREWNWLVTKYPNNPSAKILHYTLGTPCFRDYRDSDMAECWHSVQKKSPQGLE</sequence>
<dbReference type="PANTHER" id="PTHR35105">
    <property type="entry name" value="EXPRESSED PROTEIN"/>
    <property type="match status" value="1"/>
</dbReference>
<accession>A0ABX5VUS8</accession>
<dbReference type="InterPro" id="IPR002495">
    <property type="entry name" value="Glyco_trans_8"/>
</dbReference>
<protein>
    <submittedName>
        <fullName evidence="1">Glycosyltransferase</fullName>
    </submittedName>
</protein>
<dbReference type="PANTHER" id="PTHR35105:SF2">
    <property type="entry name" value="PROTEIN CDI"/>
    <property type="match status" value="1"/>
</dbReference>
<dbReference type="EMBL" id="CP040973">
    <property type="protein sequence ID" value="QDC61715.1"/>
    <property type="molecule type" value="Genomic_DNA"/>
</dbReference>
<dbReference type="RefSeq" id="WP_139884775.1">
    <property type="nucleotide sequence ID" value="NZ_CP040973.1"/>
</dbReference>
<dbReference type="Proteomes" id="UP000312702">
    <property type="component" value="Chromosome"/>
</dbReference>
<evidence type="ECO:0000313" key="1">
    <source>
        <dbReference type="EMBL" id="QDC61715.1"/>
    </source>
</evidence>
<dbReference type="Pfam" id="PF01501">
    <property type="entry name" value="Glyco_transf_8"/>
    <property type="match status" value="1"/>
</dbReference>
<dbReference type="Gene3D" id="3.90.550.10">
    <property type="entry name" value="Spore Coat Polysaccharide Biosynthesis Protein SpsA, Chain A"/>
    <property type="match status" value="1"/>
</dbReference>
<gene>
    <name evidence="1" type="ORF">FIT74_06190</name>
</gene>
<reference evidence="1 2" key="1">
    <citation type="journal article" date="2019" name="ISME J.">
        <title>Evolution in action: habitat transition from sediment to the pelagial leads to genome streamlining in Methylophilaceae.</title>
        <authorList>
            <person name="Salcher M."/>
            <person name="Schaefle D."/>
            <person name="Kaspar M."/>
            <person name="Neuenschwander S.M."/>
            <person name="Ghai R."/>
        </authorList>
    </citation>
    <scope>NUCLEOTIDE SEQUENCE [LARGE SCALE GENOMIC DNA]</scope>
    <source>
        <strain evidence="1 2">MMS-VI-25</strain>
    </source>
</reference>
<proteinExistence type="predicted"/>
<dbReference type="InterPro" id="IPR029044">
    <property type="entry name" value="Nucleotide-diphossugar_trans"/>
</dbReference>